<keyword evidence="3" id="KW-1185">Reference proteome</keyword>
<evidence type="ECO:0000256" key="1">
    <source>
        <dbReference type="SAM" id="SignalP"/>
    </source>
</evidence>
<evidence type="ECO:0000313" key="3">
    <source>
        <dbReference type="Proteomes" id="UP000549394"/>
    </source>
</evidence>
<dbReference type="EMBL" id="CAJFCJ010000026">
    <property type="protein sequence ID" value="CAD5125446.1"/>
    <property type="molecule type" value="Genomic_DNA"/>
</dbReference>
<organism evidence="2 3">
    <name type="scientific">Dimorphilus gyrociliatus</name>
    <dbReference type="NCBI Taxonomy" id="2664684"/>
    <lineage>
        <taxon>Eukaryota</taxon>
        <taxon>Metazoa</taxon>
        <taxon>Spiralia</taxon>
        <taxon>Lophotrochozoa</taxon>
        <taxon>Annelida</taxon>
        <taxon>Polychaeta</taxon>
        <taxon>Polychaeta incertae sedis</taxon>
        <taxon>Dinophilidae</taxon>
        <taxon>Dimorphilus</taxon>
    </lineage>
</organism>
<feature type="signal peptide" evidence="1">
    <location>
        <begin position="1"/>
        <end position="19"/>
    </location>
</feature>
<feature type="chain" id="PRO_5029904447" evidence="1">
    <location>
        <begin position="20"/>
        <end position="750"/>
    </location>
</feature>
<comment type="caution">
    <text evidence="2">The sequence shown here is derived from an EMBL/GenBank/DDBJ whole genome shotgun (WGS) entry which is preliminary data.</text>
</comment>
<proteinExistence type="predicted"/>
<protein>
    <submittedName>
        <fullName evidence="2">DgyrCDS13664</fullName>
    </submittedName>
</protein>
<name>A0A7I8WBD8_9ANNE</name>
<gene>
    <name evidence="2" type="ORF">DGYR_LOCUS12822</name>
</gene>
<evidence type="ECO:0000313" key="2">
    <source>
        <dbReference type="EMBL" id="CAD5125446.1"/>
    </source>
</evidence>
<accession>A0A7I8WBD8</accession>
<keyword evidence="1" id="KW-0732">Signal</keyword>
<dbReference type="AlphaFoldDB" id="A0A7I8WBD8"/>
<dbReference type="Proteomes" id="UP000549394">
    <property type="component" value="Unassembled WGS sequence"/>
</dbReference>
<sequence length="750" mass="87505">MKVLLSLTLISALFLNGKSISVTSDVCLQQANKISSWLENEVPKVLERVEYERFLFHLSQSIKFDILKDHNKLSEVVCKILNAETLFELSEEIIKYTKPRISAMEFSFAFERQCIYLRKFLNDYNFLTLVKNIRELLEYLRDNIVEKNLSDSERDDKIAELLTRLSSKFGHGWLYSLYESHIIDNLFNSPDVWEETDNVRAIAEEIIVKYSKHYDGFDWDNNNLEYLLIRSYNIAKYYSKNKINQMLQAVEKGFAIFEYFNKAGIFTRPKCSNVKTLDKIVAFINEYKDILPKHYPQEGLILEILSSPEHFKIVSCYMINSKDKQQFNNQLALYLYIPRPIIESYENKIVSYLLPSDFYIKSVNIAKDILSFIVKERPTNIQANEVKIFLDSLTKTYGENWLKYLDIFDYMGISNFNEANSQLAKVFLDSEKDDDFYSNLAEVMPENIVKVLRNIIVFQNPISWHDLVSIGKQVTDIYTDLENIGLIDLIKTPSKKCDSSKYRMIGRTLEYFEKNKSVLYNTIIPLFNKYLGYTIPGVSITQWISEFLCTLSESSEEDFELNLFGYLGNYDGYFFGNLISTICSISDETGDEHFTQAIDIWASVFRYYEILEVKKAKNIDEKAILAFVEDSLRNMTQTFGDNWTSKLDPTGNFAYQLQFNFWYNIETVAKALVESENVFEFNSKLAGFYYGSADNSIIVFDIVQRVVDYDWNAVIASVKEFANLLIEFKDTNIMKNLRQDFYRGLGLYLS</sequence>
<reference evidence="2 3" key="1">
    <citation type="submission" date="2020-08" db="EMBL/GenBank/DDBJ databases">
        <authorList>
            <person name="Hejnol A."/>
        </authorList>
    </citation>
    <scope>NUCLEOTIDE SEQUENCE [LARGE SCALE GENOMIC DNA]</scope>
</reference>